<keyword evidence="5" id="KW-0496">Mitochondrion</keyword>
<comment type="caution">
    <text evidence="8">The sequence shown here is derived from an EMBL/GenBank/DDBJ whole genome shotgun (WGS) entry which is preliminary data.</text>
</comment>
<evidence type="ECO:0000313" key="8">
    <source>
        <dbReference type="EMBL" id="KAA8905110.1"/>
    </source>
</evidence>
<dbReference type="CDD" id="cd06848">
    <property type="entry name" value="GCS_H"/>
    <property type="match status" value="1"/>
</dbReference>
<dbReference type="GO" id="GO:0019464">
    <property type="term" value="P:glycine decarboxylation via glycine cleavage system"/>
    <property type="evidence" value="ECO:0007669"/>
    <property type="project" value="UniProtKB-UniRule"/>
</dbReference>
<dbReference type="PROSITE" id="PS00189">
    <property type="entry name" value="LIPOYL"/>
    <property type="match status" value="1"/>
</dbReference>
<dbReference type="GO" id="GO:0009249">
    <property type="term" value="P:protein lipoylation"/>
    <property type="evidence" value="ECO:0007669"/>
    <property type="project" value="TreeGrafter"/>
</dbReference>
<dbReference type="GO" id="GO:0005739">
    <property type="term" value="C:mitochondrion"/>
    <property type="evidence" value="ECO:0007669"/>
    <property type="project" value="UniProtKB-SubCell"/>
</dbReference>
<comment type="function">
    <text evidence="5">The H protein shuttles the methylamine group of glycine from the P protein to the T protein.</text>
</comment>
<dbReference type="PANTHER" id="PTHR11715:SF3">
    <property type="entry name" value="GLYCINE CLEAVAGE SYSTEM H PROTEIN-RELATED"/>
    <property type="match status" value="1"/>
</dbReference>
<dbReference type="AlphaFoldDB" id="A0A642UVA8"/>
<dbReference type="OrthoDB" id="10264154at2759"/>
<dbReference type="EMBL" id="SWFT01000050">
    <property type="protein sequence ID" value="KAA8905110.1"/>
    <property type="molecule type" value="Genomic_DNA"/>
</dbReference>
<protein>
    <recommendedName>
        <fullName evidence="5">Glycine cleavage system H protein</fullName>
    </recommendedName>
</protein>
<organism evidence="8 9">
    <name type="scientific">Diutina rugosa</name>
    <name type="common">Yeast</name>
    <name type="synonym">Candida rugosa</name>
    <dbReference type="NCBI Taxonomy" id="5481"/>
    <lineage>
        <taxon>Eukaryota</taxon>
        <taxon>Fungi</taxon>
        <taxon>Dikarya</taxon>
        <taxon>Ascomycota</taxon>
        <taxon>Saccharomycotina</taxon>
        <taxon>Pichiomycetes</taxon>
        <taxon>Debaryomycetaceae</taxon>
        <taxon>Diutina</taxon>
    </lineage>
</organism>
<dbReference type="InterPro" id="IPR003016">
    <property type="entry name" value="2-oxoA_DH_lipoyl-BS"/>
</dbReference>
<keyword evidence="3 5" id="KW-0809">Transit peptide</keyword>
<feature type="modified residue" description="N6-lipoyllysine" evidence="4">
    <location>
        <position position="112"/>
    </location>
</feature>
<dbReference type="NCBIfam" id="NF002270">
    <property type="entry name" value="PRK01202.1"/>
    <property type="match status" value="1"/>
</dbReference>
<dbReference type="VEuPathDB" id="FungiDB:DIURU_001538"/>
<feature type="domain" description="Lipoyl-binding" evidence="7">
    <location>
        <begin position="71"/>
        <end position="153"/>
    </location>
</feature>
<evidence type="ECO:0000256" key="4">
    <source>
        <dbReference type="PIRSR" id="PIRSR617453-50"/>
    </source>
</evidence>
<dbReference type="InterPro" id="IPR000089">
    <property type="entry name" value="Biotin_lipoyl"/>
</dbReference>
<evidence type="ECO:0000259" key="7">
    <source>
        <dbReference type="PROSITE" id="PS50968"/>
    </source>
</evidence>
<comment type="subunit">
    <text evidence="5">The glycine cleavage system is composed of four proteins: P, T, L and H.</text>
</comment>
<dbReference type="Pfam" id="PF01597">
    <property type="entry name" value="GCV_H"/>
    <property type="match status" value="1"/>
</dbReference>
<dbReference type="GO" id="GO:0005960">
    <property type="term" value="C:glycine cleavage complex"/>
    <property type="evidence" value="ECO:0007669"/>
    <property type="project" value="UniProtKB-UniRule"/>
</dbReference>
<dbReference type="InterPro" id="IPR033753">
    <property type="entry name" value="GCV_H/Fam206"/>
</dbReference>
<keyword evidence="2 4" id="KW-0450">Lipoyl</keyword>
<dbReference type="HAMAP" id="MF_00272">
    <property type="entry name" value="GcvH"/>
    <property type="match status" value="1"/>
</dbReference>
<dbReference type="GeneID" id="54780191"/>
<dbReference type="OMA" id="EHEWLSG"/>
<dbReference type="Gene3D" id="2.40.50.100">
    <property type="match status" value="1"/>
</dbReference>
<dbReference type="NCBIfam" id="TIGR00527">
    <property type="entry name" value="gcvH"/>
    <property type="match status" value="1"/>
</dbReference>
<dbReference type="SUPFAM" id="SSF51230">
    <property type="entry name" value="Single hybrid motif"/>
    <property type="match status" value="1"/>
</dbReference>
<reference evidence="8 9" key="1">
    <citation type="submission" date="2019-07" db="EMBL/GenBank/DDBJ databases">
        <title>Genome assembly of two rare yeast pathogens: Diutina rugosa and Trichomonascus ciferrii.</title>
        <authorList>
            <person name="Mixao V."/>
            <person name="Saus E."/>
            <person name="Hansen A."/>
            <person name="Lass-Flor C."/>
            <person name="Gabaldon T."/>
        </authorList>
    </citation>
    <scope>NUCLEOTIDE SEQUENCE [LARGE SCALE GENOMIC DNA]</scope>
    <source>
        <strain evidence="8 9">CBS 613</strain>
    </source>
</reference>
<dbReference type="InterPro" id="IPR017453">
    <property type="entry name" value="GCV_H_sub"/>
</dbReference>
<evidence type="ECO:0000256" key="3">
    <source>
        <dbReference type="ARBA" id="ARBA00022946"/>
    </source>
</evidence>
<comment type="subcellular location">
    <subcellularLocation>
        <location evidence="5">Mitochondrion</location>
    </subcellularLocation>
</comment>
<dbReference type="InterPro" id="IPR002930">
    <property type="entry name" value="GCV_H"/>
</dbReference>
<dbReference type="InterPro" id="IPR011053">
    <property type="entry name" value="Single_hybrid_motif"/>
</dbReference>
<accession>A0A642UVA8</accession>
<dbReference type="PROSITE" id="PS50968">
    <property type="entry name" value="BIOTINYL_LIPOYL"/>
    <property type="match status" value="1"/>
</dbReference>
<dbReference type="Proteomes" id="UP000449547">
    <property type="component" value="Unassembled WGS sequence"/>
</dbReference>
<feature type="region of interest" description="Disordered" evidence="6">
    <location>
        <begin position="158"/>
        <end position="178"/>
    </location>
</feature>
<sequence>MFKVASRAFARPTWAAAAMPVRSIASTAPRFNTVNHKLNKQSFVYKYAEEGPKGVKFTSEHEWIALFNDDSAFVGITQYAAEALGDVTFVELPEVGDLVEIGDVMGSVESVKSSSDIYAPVAGEIIAVNDDLDSNPGVLNVDPMGNGWIAQIKLSKPEAVEEDPLLLSEQQYEESLEN</sequence>
<dbReference type="PANTHER" id="PTHR11715">
    <property type="entry name" value="GLYCINE CLEAVAGE SYSTEM H PROTEIN"/>
    <property type="match status" value="1"/>
</dbReference>
<comment type="similarity">
    <text evidence="1 5">Belongs to the GcvH family.</text>
</comment>
<comment type="cofactor">
    <cofactor evidence="5">
        <name>(R)-lipoate</name>
        <dbReference type="ChEBI" id="CHEBI:83088"/>
    </cofactor>
    <text evidence="5">Binds 1 lipoyl cofactor covalently.</text>
</comment>
<keyword evidence="9" id="KW-1185">Reference proteome</keyword>
<evidence type="ECO:0000256" key="1">
    <source>
        <dbReference type="ARBA" id="ARBA00009249"/>
    </source>
</evidence>
<evidence type="ECO:0000256" key="2">
    <source>
        <dbReference type="ARBA" id="ARBA00022823"/>
    </source>
</evidence>
<evidence type="ECO:0000313" key="9">
    <source>
        <dbReference type="Proteomes" id="UP000449547"/>
    </source>
</evidence>
<dbReference type="RefSeq" id="XP_034013496.1">
    <property type="nucleotide sequence ID" value="XM_034154092.1"/>
</dbReference>
<proteinExistence type="inferred from homology"/>
<name>A0A642UVA8_DIURU</name>
<gene>
    <name evidence="8" type="ORF">DIURU_001538</name>
</gene>
<evidence type="ECO:0000256" key="6">
    <source>
        <dbReference type="SAM" id="MobiDB-lite"/>
    </source>
</evidence>
<evidence type="ECO:0000256" key="5">
    <source>
        <dbReference type="RuleBase" id="RU364055"/>
    </source>
</evidence>